<keyword evidence="1" id="KW-1133">Transmembrane helix</keyword>
<accession>C8P6J7</accession>
<dbReference type="AlphaFoldDB" id="C8P6J7"/>
<feature type="transmembrane region" description="Helical" evidence="1">
    <location>
        <begin position="6"/>
        <end position="25"/>
    </location>
</feature>
<sequence length="115" mass="12378">MRIAKLITGIFLLLLSIWLLIDGIMDGILGTWFGSNLVVGVLEIILAGILIAAGIIYIIFENSDSLGGSVTGLILLIVAGVIGIVGGFFNHWLFLYAAISLLIGIGFFIWERIDD</sequence>
<keyword evidence="1" id="KW-0472">Membrane</keyword>
<protein>
    <recommendedName>
        <fullName evidence="6">Major facilitator superfamily (MFS) profile domain-containing protein</fullName>
    </recommendedName>
</protein>
<evidence type="ECO:0008006" key="6">
    <source>
        <dbReference type="Google" id="ProtNLM"/>
    </source>
</evidence>
<dbReference type="EMBL" id="ACLL01000023">
    <property type="protein sequence ID" value="EEW53785.1"/>
    <property type="molecule type" value="Genomic_DNA"/>
</dbReference>
<evidence type="ECO:0000313" key="3">
    <source>
        <dbReference type="EMBL" id="KRK60881.1"/>
    </source>
</evidence>
<feature type="transmembrane region" description="Helical" evidence="1">
    <location>
        <begin position="37"/>
        <end position="60"/>
    </location>
</feature>
<dbReference type="eggNOG" id="ENOG50303QK">
    <property type="taxonomic scope" value="Bacteria"/>
</dbReference>
<dbReference type="PATRIC" id="fig|525309.8.peg.78"/>
<dbReference type="HOGENOM" id="CLU_165396_0_0_9"/>
<feature type="transmembrane region" description="Helical" evidence="1">
    <location>
        <begin position="66"/>
        <end position="85"/>
    </location>
</feature>
<dbReference type="EMBL" id="AZDK01000001">
    <property type="protein sequence ID" value="KRK60881.1"/>
    <property type="molecule type" value="Genomic_DNA"/>
</dbReference>
<reference evidence="3 5" key="2">
    <citation type="journal article" date="2015" name="Genome Announc.">
        <title>Expanding the biotechnology potential of lactobacilli through comparative genomics of 213 strains and associated genera.</title>
        <authorList>
            <person name="Sun Z."/>
            <person name="Harris H.M."/>
            <person name="McCann A."/>
            <person name="Guo C."/>
            <person name="Argimon S."/>
            <person name="Zhang W."/>
            <person name="Yang X."/>
            <person name="Jeffery I.B."/>
            <person name="Cooney J.C."/>
            <person name="Kagawa T.F."/>
            <person name="Liu W."/>
            <person name="Song Y."/>
            <person name="Salvetti E."/>
            <person name="Wrobel A."/>
            <person name="Rasinkangas P."/>
            <person name="Parkhill J."/>
            <person name="Rea M.C."/>
            <person name="O'Sullivan O."/>
            <person name="Ritari J."/>
            <person name="Douillard F.P."/>
            <person name="Paul Ross R."/>
            <person name="Yang R."/>
            <person name="Briner A.E."/>
            <person name="Felis G.E."/>
            <person name="de Vos W.M."/>
            <person name="Barrangou R."/>
            <person name="Klaenhammer T.R."/>
            <person name="Caufield P.W."/>
            <person name="Cui Y."/>
            <person name="Zhang H."/>
            <person name="O'Toole P.W."/>
        </authorList>
    </citation>
    <scope>NUCLEOTIDE SEQUENCE [LARGE SCALE GENOMIC DNA]</scope>
    <source>
        <strain evidence="3 5">DSM 16041</strain>
    </source>
</reference>
<evidence type="ECO:0000313" key="5">
    <source>
        <dbReference type="Proteomes" id="UP000051883"/>
    </source>
</evidence>
<evidence type="ECO:0000256" key="1">
    <source>
        <dbReference type="SAM" id="Phobius"/>
    </source>
</evidence>
<name>C8P6J7_9LACO</name>
<dbReference type="STRING" id="525309.HMPREF0494_0941"/>
<keyword evidence="1" id="KW-0812">Transmembrane</keyword>
<gene>
    <name evidence="3" type="ORF">FC31_GL000072</name>
    <name evidence="2" type="ORF">HMPREF0494_0941</name>
</gene>
<keyword evidence="5" id="KW-1185">Reference proteome</keyword>
<evidence type="ECO:0000313" key="4">
    <source>
        <dbReference type="Proteomes" id="UP000003675"/>
    </source>
</evidence>
<dbReference type="RefSeq" id="WP_007124228.1">
    <property type="nucleotide sequence ID" value="NZ_AZDK01000001.1"/>
</dbReference>
<organism evidence="2 4">
    <name type="scientific">Limosilactobacillus antri DSM 16041</name>
    <dbReference type="NCBI Taxonomy" id="525309"/>
    <lineage>
        <taxon>Bacteria</taxon>
        <taxon>Bacillati</taxon>
        <taxon>Bacillota</taxon>
        <taxon>Bacilli</taxon>
        <taxon>Lactobacillales</taxon>
        <taxon>Lactobacillaceae</taxon>
        <taxon>Limosilactobacillus</taxon>
    </lineage>
</organism>
<reference evidence="2 4" key="1">
    <citation type="submission" date="2009-09" db="EMBL/GenBank/DDBJ databases">
        <authorList>
            <person name="Qin X."/>
            <person name="Bachman B."/>
            <person name="Battles P."/>
            <person name="Bell A."/>
            <person name="Bess C."/>
            <person name="Bickham C."/>
            <person name="Chaboub L."/>
            <person name="Chen D."/>
            <person name="Coyle M."/>
            <person name="Deiros D.R."/>
            <person name="Dinh H."/>
            <person name="Forbes L."/>
            <person name="Fowler G."/>
            <person name="Francisco L."/>
            <person name="Fu Q."/>
            <person name="Gubbala S."/>
            <person name="Hale W."/>
            <person name="Han Y."/>
            <person name="Hemphill L."/>
            <person name="Highlander S.K."/>
            <person name="Hirani K."/>
            <person name="Hogues M."/>
            <person name="Jackson L."/>
            <person name="Jakkamsetti A."/>
            <person name="Javaid M."/>
            <person name="Jiang H."/>
            <person name="Korchina V."/>
            <person name="Kovar C."/>
            <person name="Lara F."/>
            <person name="Lee S."/>
            <person name="Mata R."/>
            <person name="Mathew T."/>
            <person name="Moen C."/>
            <person name="Morales K."/>
            <person name="Munidasa M."/>
            <person name="Nazareth L."/>
            <person name="Ngo R."/>
            <person name="Nguyen L."/>
            <person name="Okwuonu G."/>
            <person name="Ongeri F."/>
            <person name="Patil S."/>
            <person name="Petrosino J."/>
            <person name="Pham C."/>
            <person name="Pham P."/>
            <person name="Pu L.-L."/>
            <person name="Puazo M."/>
            <person name="Raj R."/>
            <person name="Reid J."/>
            <person name="Rouhana J."/>
            <person name="Saada N."/>
            <person name="Shang Y."/>
            <person name="Simmons D."/>
            <person name="Thornton R."/>
            <person name="Warren J."/>
            <person name="Weissenberger G."/>
            <person name="Zhang J."/>
            <person name="Zhang L."/>
            <person name="Zhou C."/>
            <person name="Zhu D."/>
            <person name="Muzny D."/>
            <person name="Worley K."/>
            <person name="Gibbs R."/>
        </authorList>
    </citation>
    <scope>NUCLEOTIDE SEQUENCE [LARGE SCALE GENOMIC DNA]</scope>
    <source>
        <strain evidence="2 4">DSM 16041</strain>
    </source>
</reference>
<comment type="caution">
    <text evidence="2">The sequence shown here is derived from an EMBL/GenBank/DDBJ whole genome shotgun (WGS) entry which is preliminary data.</text>
</comment>
<dbReference type="Proteomes" id="UP000003675">
    <property type="component" value="Unassembled WGS sequence"/>
</dbReference>
<evidence type="ECO:0000313" key="2">
    <source>
        <dbReference type="EMBL" id="EEW53785.1"/>
    </source>
</evidence>
<feature type="transmembrane region" description="Helical" evidence="1">
    <location>
        <begin position="92"/>
        <end position="110"/>
    </location>
</feature>
<dbReference type="Proteomes" id="UP000051883">
    <property type="component" value="Unassembled WGS sequence"/>
</dbReference>
<proteinExistence type="predicted"/>